<keyword evidence="1" id="KW-0812">Transmembrane</keyword>
<feature type="transmembrane region" description="Helical" evidence="1">
    <location>
        <begin position="237"/>
        <end position="256"/>
    </location>
</feature>
<keyword evidence="1" id="KW-0472">Membrane</keyword>
<feature type="transmembrane region" description="Helical" evidence="1">
    <location>
        <begin position="385"/>
        <end position="404"/>
    </location>
</feature>
<feature type="transmembrane region" description="Helical" evidence="1">
    <location>
        <begin position="109"/>
        <end position="131"/>
    </location>
</feature>
<proteinExistence type="predicted"/>
<comment type="caution">
    <text evidence="2">The sequence shown here is derived from an EMBL/GenBank/DDBJ whole genome shotgun (WGS) entry which is preliminary data.</text>
</comment>
<dbReference type="STRING" id="1618443.UV73_C0001G0138"/>
<protein>
    <recommendedName>
        <fullName evidence="4">Glycosyltransferase RgtA/B/C/D-like domain-containing protein</fullName>
    </recommendedName>
</protein>
<evidence type="ECO:0000256" key="1">
    <source>
        <dbReference type="SAM" id="Phobius"/>
    </source>
</evidence>
<sequence>MNKFLVFILFFLLSLSFRFENLKRDLDFNGYITAHTLLTLKIWEKVGIKQYNFSPVYTFPNENDRHISNLGGIKDIYGNYYYISYPPFAFIFPYFVFQIFKVPSGVLSLYILNLLIHLVASYFVYLTLSVLFPVKEGKLPGKFAFIGFIVYLFISGNLWFHQNLYFVDIFVQVFFVISTYLVMNILFNEKSRTNMYFSLFFIVSFFMAYSEWIGLLFSLSLILIAIFKRKDTIYQKIAVVSGSASFMAVFLTLLQYSRIAGAGEMFSGMWQKYQDRSGLFFSAKPYLNIVYFYYINYLPAFIFIMIALFLIRKKRLISVKLLSKKSGHLLYFSLCPVILHYLVFFNFNSNHSFSVLKTSLFLSVITSLSLIYIMQVFSNGKFMKILYASAICLFISISVVYYYFRYHDATFDTSYKSLGYTIKERVLDNEMVYLCGYPGGFIEPQILYYAERNIKSCSDMDALKEKLIRANKEKAVIFLVDNLRQVKKSVRIPM</sequence>
<accession>A0A0G1DM46</accession>
<gene>
    <name evidence="2" type="ORF">UV73_C0001G0138</name>
</gene>
<evidence type="ECO:0000313" key="3">
    <source>
        <dbReference type="Proteomes" id="UP000034894"/>
    </source>
</evidence>
<dbReference type="EMBL" id="LCFP01000001">
    <property type="protein sequence ID" value="KKS98617.1"/>
    <property type="molecule type" value="Genomic_DNA"/>
</dbReference>
<evidence type="ECO:0000313" key="2">
    <source>
        <dbReference type="EMBL" id="KKS98617.1"/>
    </source>
</evidence>
<dbReference type="Proteomes" id="UP000034894">
    <property type="component" value="Unassembled WGS sequence"/>
</dbReference>
<dbReference type="AlphaFoldDB" id="A0A0G1DM46"/>
<feature type="transmembrane region" description="Helical" evidence="1">
    <location>
        <begin position="80"/>
        <end position="97"/>
    </location>
</feature>
<feature type="transmembrane region" description="Helical" evidence="1">
    <location>
        <begin position="199"/>
        <end position="225"/>
    </location>
</feature>
<feature type="transmembrane region" description="Helical" evidence="1">
    <location>
        <begin position="353"/>
        <end position="373"/>
    </location>
</feature>
<evidence type="ECO:0008006" key="4">
    <source>
        <dbReference type="Google" id="ProtNLM"/>
    </source>
</evidence>
<feature type="transmembrane region" description="Helical" evidence="1">
    <location>
        <begin position="167"/>
        <end position="187"/>
    </location>
</feature>
<feature type="transmembrane region" description="Helical" evidence="1">
    <location>
        <begin position="289"/>
        <end position="309"/>
    </location>
</feature>
<name>A0A0G1DM46_9BACT</name>
<reference evidence="2 3" key="1">
    <citation type="journal article" date="2015" name="Nature">
        <title>rRNA introns, odd ribosomes, and small enigmatic genomes across a large radiation of phyla.</title>
        <authorList>
            <person name="Brown C.T."/>
            <person name="Hug L.A."/>
            <person name="Thomas B.C."/>
            <person name="Sharon I."/>
            <person name="Castelle C.J."/>
            <person name="Singh A."/>
            <person name="Wilkins M.J."/>
            <person name="Williams K.H."/>
            <person name="Banfield J.F."/>
        </authorList>
    </citation>
    <scope>NUCLEOTIDE SEQUENCE [LARGE SCALE GENOMIC DNA]</scope>
</reference>
<feature type="transmembrane region" description="Helical" evidence="1">
    <location>
        <begin position="143"/>
        <end position="160"/>
    </location>
</feature>
<organism evidence="2 3">
    <name type="scientific">Candidatus Gottesmanbacteria bacterium GW2011_GWA2_43_14</name>
    <dbReference type="NCBI Taxonomy" id="1618443"/>
    <lineage>
        <taxon>Bacteria</taxon>
        <taxon>Candidatus Gottesmaniibacteriota</taxon>
    </lineage>
</organism>
<feature type="transmembrane region" description="Helical" evidence="1">
    <location>
        <begin position="329"/>
        <end position="347"/>
    </location>
</feature>
<keyword evidence="1" id="KW-1133">Transmembrane helix</keyword>